<evidence type="ECO:0000256" key="1">
    <source>
        <dbReference type="SAM" id="Phobius"/>
    </source>
</evidence>
<evidence type="ECO:0000313" key="4">
    <source>
        <dbReference type="Proteomes" id="UP001217089"/>
    </source>
</evidence>
<protein>
    <recommendedName>
        <fullName evidence="2">VWFA domain-containing protein</fullName>
    </recommendedName>
</protein>
<keyword evidence="1" id="KW-0812">Transmembrane</keyword>
<feature type="transmembrane region" description="Helical" evidence="1">
    <location>
        <begin position="6"/>
        <end position="24"/>
    </location>
</feature>
<feature type="domain" description="VWFA" evidence="2">
    <location>
        <begin position="77"/>
        <end position="149"/>
    </location>
</feature>
<dbReference type="EMBL" id="JARBDR010000813">
    <property type="protein sequence ID" value="KAJ8306337.1"/>
    <property type="molecule type" value="Genomic_DNA"/>
</dbReference>
<keyword evidence="1" id="KW-0472">Membrane</keyword>
<dbReference type="InterPro" id="IPR002035">
    <property type="entry name" value="VWF_A"/>
</dbReference>
<keyword evidence="1" id="KW-1133">Transmembrane helix</keyword>
<sequence>MERKELFHAFFTAIVVGILILQYYDGERKDDDIKELTAKFAQLEGNTHKRHDSFDSIVASLEKRTETLMKGELTEAVFLIDWSYSISDKDFRDSLAFVRNIPNLFGKNWEKHTYGILLFNETVQSKFIGQFKNKQNLEEIVSGITRVEGRNQYCICFKIRSGSWQSLYVIWTKLKKIFVYSN</sequence>
<proteinExistence type="predicted"/>
<dbReference type="Proteomes" id="UP001217089">
    <property type="component" value="Unassembled WGS sequence"/>
</dbReference>
<dbReference type="Pfam" id="PF00092">
    <property type="entry name" value="VWA"/>
    <property type="match status" value="1"/>
</dbReference>
<keyword evidence="4" id="KW-1185">Reference proteome</keyword>
<dbReference type="InterPro" id="IPR036465">
    <property type="entry name" value="vWFA_dom_sf"/>
</dbReference>
<evidence type="ECO:0000259" key="2">
    <source>
        <dbReference type="Pfam" id="PF00092"/>
    </source>
</evidence>
<accession>A0ABQ9EM52</accession>
<reference evidence="3 4" key="1">
    <citation type="submission" date="2022-12" db="EMBL/GenBank/DDBJ databases">
        <title>Chromosome-level genome of Tegillarca granosa.</title>
        <authorList>
            <person name="Kim J."/>
        </authorList>
    </citation>
    <scope>NUCLEOTIDE SEQUENCE [LARGE SCALE GENOMIC DNA]</scope>
    <source>
        <strain evidence="3">Teg-2019</strain>
        <tissue evidence="3">Adductor muscle</tissue>
    </source>
</reference>
<comment type="caution">
    <text evidence="3">The sequence shown here is derived from an EMBL/GenBank/DDBJ whole genome shotgun (WGS) entry which is preliminary data.</text>
</comment>
<gene>
    <name evidence="3" type="ORF">KUTeg_016882</name>
</gene>
<dbReference type="Gene3D" id="3.40.50.410">
    <property type="entry name" value="von Willebrand factor, type A domain"/>
    <property type="match status" value="1"/>
</dbReference>
<dbReference type="SUPFAM" id="SSF53300">
    <property type="entry name" value="vWA-like"/>
    <property type="match status" value="1"/>
</dbReference>
<evidence type="ECO:0000313" key="3">
    <source>
        <dbReference type="EMBL" id="KAJ8306337.1"/>
    </source>
</evidence>
<organism evidence="3 4">
    <name type="scientific">Tegillarca granosa</name>
    <name type="common">Malaysian cockle</name>
    <name type="synonym">Anadara granosa</name>
    <dbReference type="NCBI Taxonomy" id="220873"/>
    <lineage>
        <taxon>Eukaryota</taxon>
        <taxon>Metazoa</taxon>
        <taxon>Spiralia</taxon>
        <taxon>Lophotrochozoa</taxon>
        <taxon>Mollusca</taxon>
        <taxon>Bivalvia</taxon>
        <taxon>Autobranchia</taxon>
        <taxon>Pteriomorphia</taxon>
        <taxon>Arcoida</taxon>
        <taxon>Arcoidea</taxon>
        <taxon>Arcidae</taxon>
        <taxon>Tegillarca</taxon>
    </lineage>
</organism>
<name>A0ABQ9EM52_TEGGR</name>